<dbReference type="Proteomes" id="UP001174136">
    <property type="component" value="Unassembled WGS sequence"/>
</dbReference>
<reference evidence="1" key="1">
    <citation type="journal article" date="2023" name="Front. Mar. Sci.">
        <title>A new Merluccius polli reference genome to investigate the effects of global change in West African waters.</title>
        <authorList>
            <person name="Mateo J.L."/>
            <person name="Blanco-Fernandez C."/>
            <person name="Garcia-Vazquez E."/>
            <person name="Machado-Schiaffino G."/>
        </authorList>
    </citation>
    <scope>NUCLEOTIDE SEQUENCE</scope>
    <source>
        <strain evidence="1">C29</strain>
        <tissue evidence="1">Fin</tissue>
    </source>
</reference>
<gene>
    <name evidence="1" type="ORF">N1851_024709</name>
</gene>
<proteinExistence type="predicted"/>
<accession>A0AA47MEP8</accession>
<keyword evidence="2" id="KW-1185">Reference proteome</keyword>
<evidence type="ECO:0000313" key="1">
    <source>
        <dbReference type="EMBL" id="KAK0138744.1"/>
    </source>
</evidence>
<name>A0AA47MEP8_MERPO</name>
<dbReference type="AlphaFoldDB" id="A0AA47MEP8"/>
<comment type="caution">
    <text evidence="1">The sequence shown here is derived from an EMBL/GenBank/DDBJ whole genome shotgun (WGS) entry which is preliminary data.</text>
</comment>
<dbReference type="EMBL" id="JAOPHQ010004576">
    <property type="protein sequence ID" value="KAK0138744.1"/>
    <property type="molecule type" value="Genomic_DNA"/>
</dbReference>
<organism evidence="1 2">
    <name type="scientific">Merluccius polli</name>
    <name type="common">Benguela hake</name>
    <name type="synonym">Merluccius cadenati</name>
    <dbReference type="NCBI Taxonomy" id="89951"/>
    <lineage>
        <taxon>Eukaryota</taxon>
        <taxon>Metazoa</taxon>
        <taxon>Chordata</taxon>
        <taxon>Craniata</taxon>
        <taxon>Vertebrata</taxon>
        <taxon>Euteleostomi</taxon>
        <taxon>Actinopterygii</taxon>
        <taxon>Neopterygii</taxon>
        <taxon>Teleostei</taxon>
        <taxon>Neoteleostei</taxon>
        <taxon>Acanthomorphata</taxon>
        <taxon>Zeiogadaria</taxon>
        <taxon>Gadariae</taxon>
        <taxon>Gadiformes</taxon>
        <taxon>Gadoidei</taxon>
        <taxon>Merlucciidae</taxon>
        <taxon>Merluccius</taxon>
    </lineage>
</organism>
<evidence type="ECO:0000313" key="2">
    <source>
        <dbReference type="Proteomes" id="UP001174136"/>
    </source>
</evidence>
<protein>
    <submittedName>
        <fullName evidence="1">Uncharacterized protein</fullName>
    </submittedName>
</protein>
<sequence>MADLPLEHLSTCSHLRTLLLCVREVMQQKVSARQCFSHARVRGHCMHFKLIESMNTSSCVNALHWFFTIHGQAKQLRSDFGTNFLGASRGLGMPAPLVPSQKKTSIAARGEGFKLWPMSSGPAGKWEYLPTL</sequence>